<organism evidence="18 19">
    <name type="scientific">Caldithrix abyssi DSM 13497</name>
    <dbReference type="NCBI Taxonomy" id="880073"/>
    <lineage>
        <taxon>Bacteria</taxon>
        <taxon>Pseudomonadati</taxon>
        <taxon>Calditrichota</taxon>
        <taxon>Calditrichia</taxon>
        <taxon>Calditrichales</taxon>
        <taxon>Calditrichaceae</taxon>
        <taxon>Caldithrix</taxon>
    </lineage>
</organism>
<feature type="binding site" evidence="14">
    <location>
        <begin position="29"/>
        <end position="36"/>
    </location>
    <ligand>
        <name>ATP</name>
        <dbReference type="ChEBI" id="CHEBI:30616"/>
    </ligand>
</feature>
<dbReference type="GO" id="GO:0004527">
    <property type="term" value="F:exonuclease activity"/>
    <property type="evidence" value="ECO:0007669"/>
    <property type="project" value="UniProtKB-KW"/>
</dbReference>
<dbReference type="PANTHER" id="PTHR11070:SF2">
    <property type="entry name" value="ATP-DEPENDENT DNA HELICASE SRS2"/>
    <property type="match status" value="1"/>
</dbReference>
<dbReference type="Gene3D" id="1.10.486.10">
    <property type="entry name" value="PCRA, domain 4"/>
    <property type="match status" value="1"/>
</dbReference>
<dbReference type="Gene3D" id="1.10.10.160">
    <property type="match status" value="1"/>
</dbReference>
<gene>
    <name evidence="17" type="ORF">Cabys_73</name>
    <name evidence="18" type="ORF">Calab_0881</name>
</gene>
<comment type="subunit">
    <text evidence="9">DNA polymerase III contains a core (composed of alpha, epsilon and theta chains) that associates with a tau subunit. This core dimerizes to form the POLIII' complex. PolIII' associates with the gamma complex (composed of gamma, delta, delta', psi and chi chains) and with the beta chain to form the complete DNA polymerase III complex.</text>
</comment>
<dbReference type="SMART" id="SM00479">
    <property type="entry name" value="EXOIII"/>
    <property type="match status" value="1"/>
</dbReference>
<evidence type="ECO:0000256" key="14">
    <source>
        <dbReference type="PROSITE-ProRule" id="PRU00560"/>
    </source>
</evidence>
<dbReference type="InterPro" id="IPR000212">
    <property type="entry name" value="DNA_helicase_UvrD/REP"/>
</dbReference>
<evidence type="ECO:0000256" key="11">
    <source>
        <dbReference type="ARBA" id="ARBA00034808"/>
    </source>
</evidence>
<reference evidence="17 20" key="2">
    <citation type="submission" date="2016-11" db="EMBL/GenBank/DDBJ databases">
        <title>Genomic analysis of Caldithrix abyssi and proposal of a novel bacterial phylum Caldithrichaeota.</title>
        <authorList>
            <person name="Kublanov I."/>
            <person name="Sigalova O."/>
            <person name="Gavrilov S."/>
            <person name="Lebedinsky A."/>
            <person name="Ivanova N."/>
            <person name="Daum C."/>
            <person name="Reddy T."/>
            <person name="Klenk H.P."/>
            <person name="Goker M."/>
            <person name="Reva O."/>
            <person name="Miroshnichenko M."/>
            <person name="Kyprides N."/>
            <person name="Woyke T."/>
            <person name="Gelfand M."/>
        </authorList>
    </citation>
    <scope>NUCLEOTIDE SEQUENCE [LARGE SCALE GENOMIC DNA]</scope>
    <source>
        <strain evidence="17 20">LF13</strain>
    </source>
</reference>
<keyword evidence="5 14" id="KW-0067">ATP-binding</keyword>
<evidence type="ECO:0000256" key="3">
    <source>
        <dbReference type="ARBA" id="ARBA00022801"/>
    </source>
</evidence>
<dbReference type="PROSITE" id="PS51198">
    <property type="entry name" value="UVRD_HELICASE_ATP_BIND"/>
    <property type="match status" value="1"/>
</dbReference>
<dbReference type="OrthoDB" id="9810135at2"/>
<dbReference type="Pfam" id="PF00929">
    <property type="entry name" value="RNase_T"/>
    <property type="match status" value="1"/>
</dbReference>
<dbReference type="InParanoid" id="H1XUL9"/>
<dbReference type="EC" id="5.6.2.4" evidence="11"/>
<dbReference type="Proteomes" id="UP000004671">
    <property type="component" value="Chromosome"/>
</dbReference>
<dbReference type="CDD" id="cd17932">
    <property type="entry name" value="DEXQc_UvrD"/>
    <property type="match status" value="1"/>
</dbReference>
<evidence type="ECO:0000256" key="12">
    <source>
        <dbReference type="ARBA" id="ARBA00034923"/>
    </source>
</evidence>
<evidence type="ECO:0000256" key="13">
    <source>
        <dbReference type="ARBA" id="ARBA00048988"/>
    </source>
</evidence>
<comment type="catalytic activity">
    <reaction evidence="10">
        <text>Couples ATP hydrolysis with the unwinding of duplex DNA by translocating in the 3'-5' direction.</text>
        <dbReference type="EC" id="5.6.2.4"/>
    </reaction>
</comment>
<dbReference type="Pfam" id="PF13361">
    <property type="entry name" value="UvrD_C"/>
    <property type="match status" value="1"/>
</dbReference>
<dbReference type="GO" id="GO:0006260">
    <property type="term" value="P:DNA replication"/>
    <property type="evidence" value="ECO:0007669"/>
    <property type="project" value="InterPro"/>
</dbReference>
<dbReference type="GO" id="GO:0005524">
    <property type="term" value="F:ATP binding"/>
    <property type="evidence" value="ECO:0007669"/>
    <property type="project" value="UniProtKB-UniRule"/>
</dbReference>
<dbReference type="GO" id="GO:0003887">
    <property type="term" value="F:DNA-directed DNA polymerase activity"/>
    <property type="evidence" value="ECO:0007669"/>
    <property type="project" value="InterPro"/>
</dbReference>
<comment type="catalytic activity">
    <reaction evidence="13">
        <text>ATP + H2O = ADP + phosphate + H(+)</text>
        <dbReference type="Rhea" id="RHEA:13065"/>
        <dbReference type="ChEBI" id="CHEBI:15377"/>
        <dbReference type="ChEBI" id="CHEBI:15378"/>
        <dbReference type="ChEBI" id="CHEBI:30616"/>
        <dbReference type="ChEBI" id="CHEBI:43474"/>
        <dbReference type="ChEBI" id="CHEBI:456216"/>
        <dbReference type="EC" id="5.6.2.4"/>
    </reaction>
</comment>
<dbReference type="PANTHER" id="PTHR11070">
    <property type="entry name" value="UVRD / RECB / PCRA DNA HELICASE FAMILY MEMBER"/>
    <property type="match status" value="1"/>
</dbReference>
<evidence type="ECO:0000256" key="5">
    <source>
        <dbReference type="ARBA" id="ARBA00022840"/>
    </source>
</evidence>
<evidence type="ECO:0000313" key="19">
    <source>
        <dbReference type="Proteomes" id="UP000004671"/>
    </source>
</evidence>
<keyword evidence="7" id="KW-0413">Isomerase</keyword>
<dbReference type="PROSITE" id="PS51217">
    <property type="entry name" value="UVRD_HELICASE_CTER"/>
    <property type="match status" value="1"/>
</dbReference>
<evidence type="ECO:0000313" key="18">
    <source>
        <dbReference type="EMBL" id="EHO40518.1"/>
    </source>
</evidence>
<keyword evidence="17" id="KW-0540">Nuclease</keyword>
<evidence type="ECO:0000259" key="15">
    <source>
        <dbReference type="PROSITE" id="PS51198"/>
    </source>
</evidence>
<dbReference type="STRING" id="880073.Cabys_73"/>
<feature type="domain" description="UvrD-like helicase C-terminal" evidence="16">
    <location>
        <begin position="277"/>
        <end position="562"/>
    </location>
</feature>
<dbReference type="InterPro" id="IPR013520">
    <property type="entry name" value="Ribonucl_H"/>
</dbReference>
<dbReference type="InterPro" id="IPR014016">
    <property type="entry name" value="UvrD-like_ATP-bd"/>
</dbReference>
<dbReference type="GO" id="GO:0000725">
    <property type="term" value="P:recombinational repair"/>
    <property type="evidence" value="ECO:0007669"/>
    <property type="project" value="TreeGrafter"/>
</dbReference>
<dbReference type="eggNOG" id="COG0210">
    <property type="taxonomic scope" value="Bacteria"/>
</dbReference>
<comment type="similarity">
    <text evidence="1">Belongs to the helicase family. UvrD subfamily.</text>
</comment>
<dbReference type="InterPro" id="IPR027417">
    <property type="entry name" value="P-loop_NTPase"/>
</dbReference>
<evidence type="ECO:0000313" key="20">
    <source>
        <dbReference type="Proteomes" id="UP000183868"/>
    </source>
</evidence>
<dbReference type="EMBL" id="CP018099">
    <property type="protein sequence ID" value="APF16824.1"/>
    <property type="molecule type" value="Genomic_DNA"/>
</dbReference>
<feature type="domain" description="UvrD-like helicase ATP-binding" evidence="15">
    <location>
        <begin position="8"/>
        <end position="276"/>
    </location>
</feature>
<evidence type="ECO:0000256" key="2">
    <source>
        <dbReference type="ARBA" id="ARBA00022741"/>
    </source>
</evidence>
<name>H1XUL9_CALAY</name>
<keyword evidence="3 14" id="KW-0378">Hydrolase</keyword>
<accession>H1XUL9</accession>
<protein>
    <recommendedName>
        <fullName evidence="11">DNA 3'-5' helicase</fullName>
        <ecNumber evidence="11">5.6.2.4</ecNumber>
    </recommendedName>
    <alternativeName>
        <fullName evidence="12">DNA 3'-5' helicase II</fullName>
    </alternativeName>
</protein>
<dbReference type="SUPFAM" id="SSF52540">
    <property type="entry name" value="P-loop containing nucleoside triphosphate hydrolases"/>
    <property type="match status" value="2"/>
</dbReference>
<proteinExistence type="inferred from homology"/>
<dbReference type="PaxDb" id="880073-Calab_0881"/>
<dbReference type="FunFam" id="3.30.420.10:FF:000045">
    <property type="entry name" value="3'-5' exonuclease DinG"/>
    <property type="match status" value="1"/>
</dbReference>
<evidence type="ECO:0000256" key="8">
    <source>
        <dbReference type="ARBA" id="ARBA00025483"/>
    </source>
</evidence>
<dbReference type="SUPFAM" id="SSF53098">
    <property type="entry name" value="Ribonuclease H-like"/>
    <property type="match status" value="1"/>
</dbReference>
<evidence type="ECO:0000256" key="1">
    <source>
        <dbReference type="ARBA" id="ARBA00009922"/>
    </source>
</evidence>
<dbReference type="Gene3D" id="3.40.50.300">
    <property type="entry name" value="P-loop containing nucleotide triphosphate hydrolases"/>
    <property type="match status" value="3"/>
</dbReference>
<dbReference type="InterPro" id="IPR014017">
    <property type="entry name" value="DNA_helicase_UvrD-like_C"/>
</dbReference>
<dbReference type="HOGENOM" id="CLU_004585_1_0_0"/>
<dbReference type="EMBL" id="CM001402">
    <property type="protein sequence ID" value="EHO40518.1"/>
    <property type="molecule type" value="Genomic_DNA"/>
</dbReference>
<evidence type="ECO:0000256" key="10">
    <source>
        <dbReference type="ARBA" id="ARBA00034617"/>
    </source>
</evidence>
<keyword evidence="17" id="KW-0269">Exonuclease</keyword>
<evidence type="ECO:0000313" key="17">
    <source>
        <dbReference type="EMBL" id="APF16824.1"/>
    </source>
</evidence>
<dbReference type="InterPro" id="IPR013986">
    <property type="entry name" value="DExx_box_DNA_helicase_dom_sf"/>
</dbReference>
<keyword evidence="4 14" id="KW-0347">Helicase</keyword>
<dbReference type="Proteomes" id="UP000183868">
    <property type="component" value="Chromosome"/>
</dbReference>
<dbReference type="InterPro" id="IPR012337">
    <property type="entry name" value="RNaseH-like_sf"/>
</dbReference>
<dbReference type="InterPro" id="IPR036397">
    <property type="entry name" value="RNaseH_sf"/>
</dbReference>
<dbReference type="Pfam" id="PF00580">
    <property type="entry name" value="UvrD-helicase"/>
    <property type="match status" value="1"/>
</dbReference>
<dbReference type="GO" id="GO:0043138">
    <property type="term" value="F:3'-5' DNA helicase activity"/>
    <property type="evidence" value="ECO:0007669"/>
    <property type="project" value="UniProtKB-EC"/>
</dbReference>
<evidence type="ECO:0000256" key="9">
    <source>
        <dbReference type="ARBA" id="ARBA00026073"/>
    </source>
</evidence>
<keyword evidence="2 14" id="KW-0547">Nucleotide-binding</keyword>
<dbReference type="NCBIfam" id="TIGR00573">
    <property type="entry name" value="dnaq"/>
    <property type="match status" value="1"/>
</dbReference>
<dbReference type="InterPro" id="IPR006054">
    <property type="entry name" value="DnaQ"/>
</dbReference>
<dbReference type="AlphaFoldDB" id="H1XUL9"/>
<dbReference type="GO" id="GO:0003677">
    <property type="term" value="F:DNA binding"/>
    <property type="evidence" value="ECO:0007669"/>
    <property type="project" value="UniProtKB-KW"/>
</dbReference>
<evidence type="ECO:0000259" key="16">
    <source>
        <dbReference type="PROSITE" id="PS51217"/>
    </source>
</evidence>
<keyword evidence="19" id="KW-1185">Reference proteome</keyword>
<sequence>MDIKKYLDHLNQEQHAAVTSPRQPLLLIAGPGTGKTRTIIARIIYLVEEYKLPPEQILALTFSNKAADELKSRLEQTLKERAGRIFCGTFHSFCLTVLRKNHELVKLHPFFSVCDDEYQQTLIRDILNRRAIRDVHQKARAVQLAISNHRLKDKALPPFSSSVFQEYQRHLQRHHLIDYDQILLLTLELFENHQDVLEQYRFLYQAILVDEFQDTDKIQYRILKMLAEKHRNIFVVADDDQSIYSWRGANPENIRQFIQDFRIDEIHFLEKNYRSAQPIIEAAQIILKDTDRIEPEKKIQSVQELDARLSAVFFDTEFQEVDYIIKKIKHWYQEEEIDFNEIAVLYPQHRMGEKLASFFLKERIPFQMASGRNLADHPIMKRFLLYLRLIRDPSDTLILEQLMLLELGEHLFKKIQQWAKQKQISLKKALNEFAIHQYNSKTVRNKLQTFIGNLANLINLKSFFKFDQLTREIINNIQSLQTSYLKESYRLLEMVSLKKEKYLFSDRRKIWLYHSRPEICYLGCQMLEKALGISVHALDDEKVVHVSKPDLVLLLEPFKNEPVSDFDLPLYQIKGSARQGSLTVLFRWLQFQLQTIDEKIFDHYVVFDLETTGNNPHRAGIVEIAAVKVREGEIVETFETLVNPQMEIDPEAQQVHHISDKDVQNAPTIDKVLPDFLQFIGEDLLIAHNGYAFDFIILDRYIRELNLKKPRNVRYDSLIMARNLFPNEKNSIDALAYRYKLDTGTRHRALDDVKVLNLIFRILLKEARKREIFTAGEEFAEYVALGNFLENTLNAREDRALFQVGLNKLLSPFSKIRRVYAATFAKDDEQLLNDLHKITQLHNLRLKDYDSNQEFFDRIMQMSKEYSKMPVDQAISEFLAFISLMNTQDNLEAINAVSLLTLYAAKGLEFEKVIICGMEDHNIPSSYVYRDDEEDDRPMHKKLDEQKRLLYVGITRGKSEVIFTLVRNRFGRRHKSSPFLENIRPLVDIKTFI</sequence>
<evidence type="ECO:0000256" key="7">
    <source>
        <dbReference type="ARBA" id="ARBA00023235"/>
    </source>
</evidence>
<dbReference type="RefSeq" id="WP_006927515.1">
    <property type="nucleotide sequence ID" value="NZ_CM001402.1"/>
</dbReference>
<evidence type="ECO:0000256" key="4">
    <source>
        <dbReference type="ARBA" id="ARBA00022806"/>
    </source>
</evidence>
<dbReference type="Gene3D" id="3.30.420.10">
    <property type="entry name" value="Ribonuclease H-like superfamily/Ribonuclease H"/>
    <property type="match status" value="1"/>
</dbReference>
<evidence type="ECO:0000256" key="6">
    <source>
        <dbReference type="ARBA" id="ARBA00023125"/>
    </source>
</evidence>
<keyword evidence="6" id="KW-0238">DNA-binding</keyword>
<dbReference type="KEGG" id="caby:Cabys_73"/>
<dbReference type="CDD" id="cd06127">
    <property type="entry name" value="DEDDh"/>
    <property type="match status" value="1"/>
</dbReference>
<comment type="function">
    <text evidence="8">DNA polymerase III is a complex, multichain enzyme responsible for most of the replicative synthesis in bacteria. The epsilon subunit contain the editing function and is a proofreading 3'-5' exonuclease.</text>
</comment>
<reference evidence="18 19" key="1">
    <citation type="submission" date="2011-09" db="EMBL/GenBank/DDBJ databases">
        <title>The permanent draft genome of Caldithrix abyssi DSM 13497.</title>
        <authorList>
            <consortium name="US DOE Joint Genome Institute (JGI-PGF)"/>
            <person name="Lucas S."/>
            <person name="Han J."/>
            <person name="Lapidus A."/>
            <person name="Bruce D."/>
            <person name="Goodwin L."/>
            <person name="Pitluck S."/>
            <person name="Peters L."/>
            <person name="Kyrpides N."/>
            <person name="Mavromatis K."/>
            <person name="Ivanova N."/>
            <person name="Mikhailova N."/>
            <person name="Chertkov O."/>
            <person name="Detter J.C."/>
            <person name="Tapia R."/>
            <person name="Han C."/>
            <person name="Land M."/>
            <person name="Hauser L."/>
            <person name="Markowitz V."/>
            <person name="Cheng J.-F."/>
            <person name="Hugenholtz P."/>
            <person name="Woyke T."/>
            <person name="Wu D."/>
            <person name="Spring S."/>
            <person name="Brambilla E."/>
            <person name="Klenk H.-P."/>
            <person name="Eisen J.A."/>
        </authorList>
    </citation>
    <scope>NUCLEOTIDE SEQUENCE [LARGE SCALE GENOMIC DNA]</scope>
    <source>
        <strain evidence="18 19">DSM 13497</strain>
    </source>
</reference>